<dbReference type="GO" id="GO:0019556">
    <property type="term" value="P:L-histidine catabolic process to glutamate and formamide"/>
    <property type="evidence" value="ECO:0007669"/>
    <property type="project" value="UniProtKB-UniPathway"/>
</dbReference>
<evidence type="ECO:0000256" key="4">
    <source>
        <dbReference type="ARBA" id="ARBA00023239"/>
    </source>
</evidence>
<evidence type="ECO:0000256" key="1">
    <source>
        <dbReference type="ARBA" id="ARBA00005113"/>
    </source>
</evidence>
<keyword evidence="3 8" id="KW-0369">Histidine metabolism</keyword>
<dbReference type="AlphaFoldDB" id="A0A545TVA1"/>
<comment type="subcellular location">
    <subcellularLocation>
        <location evidence="9">Cytoplasm</location>
    </subcellularLocation>
</comment>
<protein>
    <recommendedName>
        <fullName evidence="2 6">Histidine ammonia-lyase</fullName>
        <ecNumber evidence="2 6">4.3.1.3</ecNumber>
    </recommendedName>
</protein>
<evidence type="ECO:0000256" key="8">
    <source>
        <dbReference type="RuleBase" id="RU004479"/>
    </source>
</evidence>
<dbReference type="NCBIfam" id="TIGR01225">
    <property type="entry name" value="hutH"/>
    <property type="match status" value="1"/>
</dbReference>
<dbReference type="Gene3D" id="1.20.200.10">
    <property type="entry name" value="Fumarase/aspartase (Central domain)"/>
    <property type="match status" value="1"/>
</dbReference>
<dbReference type="CDD" id="cd00332">
    <property type="entry name" value="PAL-HAL"/>
    <property type="match status" value="1"/>
</dbReference>
<comment type="pathway">
    <text evidence="1 8">Amino-acid degradation; L-histidine degradation into L-glutamate; N-formimidoyl-L-glutamate from L-histidine: step 1/3.</text>
</comment>
<dbReference type="NCBIfam" id="NF006871">
    <property type="entry name" value="PRK09367.1"/>
    <property type="match status" value="1"/>
</dbReference>
<evidence type="ECO:0000256" key="5">
    <source>
        <dbReference type="ARBA" id="ARBA00049269"/>
    </source>
</evidence>
<dbReference type="InterPro" id="IPR024083">
    <property type="entry name" value="Fumarase/histidase_N"/>
</dbReference>
<dbReference type="InterPro" id="IPR022313">
    <property type="entry name" value="Phe/His_NH3-lyase_AS"/>
</dbReference>
<dbReference type="EMBL" id="VIKS01000017">
    <property type="protein sequence ID" value="TQV81091.1"/>
    <property type="molecule type" value="Genomic_DNA"/>
</dbReference>
<name>A0A545TVA1_9GAMM</name>
<dbReference type="PROSITE" id="PS00488">
    <property type="entry name" value="PAL_HISTIDASE"/>
    <property type="match status" value="1"/>
</dbReference>
<comment type="similarity">
    <text evidence="7">Belongs to the PAL/histidase family.</text>
</comment>
<dbReference type="GO" id="GO:0019557">
    <property type="term" value="P:L-histidine catabolic process to glutamate and formate"/>
    <property type="evidence" value="ECO:0007669"/>
    <property type="project" value="UniProtKB-UniPathway"/>
</dbReference>
<dbReference type="InterPro" id="IPR005921">
    <property type="entry name" value="HutH"/>
</dbReference>
<dbReference type="UniPathway" id="UPA00379">
    <property type="reaction ID" value="UER00549"/>
</dbReference>
<gene>
    <name evidence="10" type="primary">hutH</name>
    <name evidence="10" type="ORF">FLL46_26130</name>
</gene>
<accession>A0A545TVA1</accession>
<proteinExistence type="inferred from homology"/>
<reference evidence="10 11" key="1">
    <citation type="submission" date="2019-07" db="EMBL/GenBank/DDBJ databases">
        <title>Draft genome for Aliikangiella sp. M105.</title>
        <authorList>
            <person name="Wang G."/>
        </authorList>
    </citation>
    <scope>NUCLEOTIDE SEQUENCE [LARGE SCALE GENOMIC DNA]</scope>
    <source>
        <strain evidence="10 11">M105</strain>
    </source>
</reference>
<evidence type="ECO:0000256" key="7">
    <source>
        <dbReference type="RuleBase" id="RU003954"/>
    </source>
</evidence>
<evidence type="ECO:0000313" key="11">
    <source>
        <dbReference type="Proteomes" id="UP000315439"/>
    </source>
</evidence>
<dbReference type="PANTHER" id="PTHR10362">
    <property type="entry name" value="HISTIDINE AMMONIA-LYASE"/>
    <property type="match status" value="1"/>
</dbReference>
<dbReference type="FunFam" id="1.10.275.10:FF:000005">
    <property type="entry name" value="Histidine ammonia-lyase"/>
    <property type="match status" value="1"/>
</dbReference>
<dbReference type="GO" id="GO:0004397">
    <property type="term" value="F:histidine ammonia-lyase activity"/>
    <property type="evidence" value="ECO:0007669"/>
    <property type="project" value="UniProtKB-UniRule"/>
</dbReference>
<comment type="caution">
    <text evidence="10">The sequence shown here is derived from an EMBL/GenBank/DDBJ whole genome shotgun (WGS) entry which is preliminary data.</text>
</comment>
<evidence type="ECO:0000256" key="2">
    <source>
        <dbReference type="ARBA" id="ARBA00012994"/>
    </source>
</evidence>
<dbReference type="EC" id="4.3.1.3" evidence="2 6"/>
<evidence type="ECO:0000256" key="9">
    <source>
        <dbReference type="RuleBase" id="RU004480"/>
    </source>
</evidence>
<keyword evidence="11" id="KW-1185">Reference proteome</keyword>
<dbReference type="RefSeq" id="WP_142935262.1">
    <property type="nucleotide sequence ID" value="NZ_ML660173.1"/>
</dbReference>
<dbReference type="Gene3D" id="1.10.275.10">
    <property type="entry name" value="Fumarase/aspartase (N-terminal domain)"/>
    <property type="match status" value="1"/>
</dbReference>
<dbReference type="Proteomes" id="UP000315439">
    <property type="component" value="Unassembled WGS sequence"/>
</dbReference>
<dbReference type="OrthoDB" id="9806955at2"/>
<dbReference type="InterPro" id="IPR001106">
    <property type="entry name" value="Aromatic_Lyase"/>
</dbReference>
<dbReference type="SUPFAM" id="SSF48557">
    <property type="entry name" value="L-aspartase-like"/>
    <property type="match status" value="1"/>
</dbReference>
<keyword evidence="4 7" id="KW-0456">Lyase</keyword>
<dbReference type="GO" id="GO:0005737">
    <property type="term" value="C:cytoplasm"/>
    <property type="evidence" value="ECO:0007669"/>
    <property type="project" value="UniProtKB-SubCell"/>
</dbReference>
<evidence type="ECO:0000313" key="10">
    <source>
        <dbReference type="EMBL" id="TQV81091.1"/>
    </source>
</evidence>
<evidence type="ECO:0000256" key="6">
    <source>
        <dbReference type="NCBIfam" id="TIGR01225"/>
    </source>
</evidence>
<dbReference type="InterPro" id="IPR008948">
    <property type="entry name" value="L-Aspartase-like"/>
</dbReference>
<dbReference type="Pfam" id="PF00221">
    <property type="entry name" value="Lyase_aromatic"/>
    <property type="match status" value="1"/>
</dbReference>
<sequence>METHVITEKKYTLEEIKNIVRSNVKIKLSDSIASKISSGAAYIKEIQESEKPIYGVNTGFGSLCNTKISPQNLSELQHRQLMSHACGVGEPISEELSRLVMFIKLLTFRTGHCGISLEVVQRLIDFWNHKITPVIPKKGTVGASGDLSPLAHMSLPVIGLGEMYLDSKIVDASVALSSVDLQPLRLKPKEGLALTNGIQYLDAMAVQSLWTIEELIKSADLIAALSMQGFSTANTFYQVRLHELSRHKERIHVANNLNKLLAGSNHFSLPQCDPPKEDPYSFRCVPQVHGAVRKAFSYAKEVIENDCNSVSDNPLFFYETDEVLTCGNLHGASAALTMDHLAASTTILSNISERRTYQLLSGQHGLPHYLIKKPGLNSGLMIPQYTSAALLNENKVLSTPASVDTIPTCQLQEDHVSMGGTSGYKLQQIVENTEHILGIELLTAMQAISLNTGLIKSSFTEQVYDAFREVVPELVDDRFQAEDINKSVSFFRENRTQWSKDLE</sequence>
<comment type="catalytic activity">
    <reaction evidence="5 8">
        <text>L-histidine = trans-urocanate + NH4(+)</text>
        <dbReference type="Rhea" id="RHEA:21232"/>
        <dbReference type="ChEBI" id="CHEBI:17771"/>
        <dbReference type="ChEBI" id="CHEBI:28938"/>
        <dbReference type="ChEBI" id="CHEBI:57595"/>
        <dbReference type="EC" id="4.3.1.3"/>
    </reaction>
</comment>
<organism evidence="10 11">
    <name type="scientific">Aliikangiella coralliicola</name>
    <dbReference type="NCBI Taxonomy" id="2592383"/>
    <lineage>
        <taxon>Bacteria</taxon>
        <taxon>Pseudomonadati</taxon>
        <taxon>Pseudomonadota</taxon>
        <taxon>Gammaproteobacteria</taxon>
        <taxon>Oceanospirillales</taxon>
        <taxon>Pleioneaceae</taxon>
        <taxon>Aliikangiella</taxon>
    </lineage>
</organism>
<evidence type="ECO:0000256" key="3">
    <source>
        <dbReference type="ARBA" id="ARBA00022808"/>
    </source>
</evidence>